<sequence>MIANRLRYILSTIWLLLAVAGGAQGETLYLAMSEDWKPYVYVDATGNVAGEDYALLQRTLSSLGHELLAVGLPEQRMGRDISRGHVDVTLGAVSTPQRREQNLFSIPYRLETIVFAYLGSEHPDWHEQDLEQILQQGALVAVNKSGWFGEWFRYHVRETYPSQLVHAEGTLRRMQLLKLGRVSAVVGDIDVIQAAGQELEVTDLHISDAIINQTPVHFMFSRQRVDADFMQRFNTALKHQLDENVKLQ</sequence>
<dbReference type="AlphaFoldDB" id="A0A1M5P3D6"/>
<gene>
    <name evidence="4" type="ORF">SAMN05216361_3453</name>
</gene>
<dbReference type="InterPro" id="IPR001638">
    <property type="entry name" value="Solute-binding_3/MltF_N"/>
</dbReference>
<evidence type="ECO:0000256" key="2">
    <source>
        <dbReference type="ARBA" id="ARBA00022729"/>
    </source>
</evidence>
<dbReference type="OrthoDB" id="7304968at2"/>
<feature type="domain" description="Solute-binding protein family 3/N-terminal" evidence="3">
    <location>
        <begin position="30"/>
        <end position="238"/>
    </location>
</feature>
<dbReference type="PANTHER" id="PTHR35936:SF6">
    <property type="entry name" value="AMINO ACID ABC TRANSPORTER SUBSTRATE-BINDING PAAT FAMILY PROTEIN"/>
    <property type="match status" value="1"/>
</dbReference>
<dbReference type="SUPFAM" id="SSF53850">
    <property type="entry name" value="Periplasmic binding protein-like II"/>
    <property type="match status" value="1"/>
</dbReference>
<evidence type="ECO:0000256" key="1">
    <source>
        <dbReference type="ARBA" id="ARBA00010333"/>
    </source>
</evidence>
<dbReference type="Pfam" id="PF00497">
    <property type="entry name" value="SBP_bac_3"/>
    <property type="match status" value="1"/>
</dbReference>
<evidence type="ECO:0000313" key="4">
    <source>
        <dbReference type="EMBL" id="SHG96282.1"/>
    </source>
</evidence>
<dbReference type="Gene3D" id="3.40.190.10">
    <property type="entry name" value="Periplasmic binding protein-like II"/>
    <property type="match status" value="2"/>
</dbReference>
<organism evidence="4 5">
    <name type="scientific">Marisediminitalea aggregata</name>
    <dbReference type="NCBI Taxonomy" id="634436"/>
    <lineage>
        <taxon>Bacteria</taxon>
        <taxon>Pseudomonadati</taxon>
        <taxon>Pseudomonadota</taxon>
        <taxon>Gammaproteobacteria</taxon>
        <taxon>Alteromonadales</taxon>
        <taxon>Alteromonadaceae</taxon>
        <taxon>Marisediminitalea</taxon>
    </lineage>
</organism>
<comment type="similarity">
    <text evidence="1">Belongs to the bacterial solute-binding protein 3 family.</text>
</comment>
<dbReference type="RefSeq" id="WP_073324388.1">
    <property type="nucleotide sequence ID" value="NZ_FQWD01000005.1"/>
</dbReference>
<dbReference type="PANTHER" id="PTHR35936">
    <property type="entry name" value="MEMBRANE-BOUND LYTIC MUREIN TRANSGLYCOSYLASE F"/>
    <property type="match status" value="1"/>
</dbReference>
<accession>A0A1M5P3D6</accession>
<keyword evidence="5" id="KW-1185">Reference proteome</keyword>
<evidence type="ECO:0000313" key="5">
    <source>
        <dbReference type="Proteomes" id="UP000184520"/>
    </source>
</evidence>
<evidence type="ECO:0000259" key="3">
    <source>
        <dbReference type="Pfam" id="PF00497"/>
    </source>
</evidence>
<keyword evidence="2" id="KW-0732">Signal</keyword>
<dbReference type="Proteomes" id="UP000184520">
    <property type="component" value="Unassembled WGS sequence"/>
</dbReference>
<name>A0A1M5P3D6_9ALTE</name>
<reference evidence="5" key="1">
    <citation type="submission" date="2016-11" db="EMBL/GenBank/DDBJ databases">
        <authorList>
            <person name="Varghese N."/>
            <person name="Submissions S."/>
        </authorList>
    </citation>
    <scope>NUCLEOTIDE SEQUENCE [LARGE SCALE GENOMIC DNA]</scope>
    <source>
        <strain evidence="5">CGMCC 1.8995</strain>
    </source>
</reference>
<protein>
    <submittedName>
        <fullName evidence="4">ABC-type amino acid transport substrate-binding protein</fullName>
    </submittedName>
</protein>
<dbReference type="EMBL" id="FQWD01000005">
    <property type="protein sequence ID" value="SHG96282.1"/>
    <property type="molecule type" value="Genomic_DNA"/>
</dbReference>
<dbReference type="STRING" id="634436.SAMN05216361_3453"/>
<proteinExistence type="inferred from homology"/>